<feature type="coiled-coil region" evidence="16">
    <location>
        <begin position="200"/>
        <end position="263"/>
    </location>
</feature>
<evidence type="ECO:0000256" key="8">
    <source>
        <dbReference type="ARBA" id="ARBA00022692"/>
    </source>
</evidence>
<dbReference type="Gene3D" id="3.40.50.300">
    <property type="entry name" value="P-loop containing nucleotide triphosphate hydrolases"/>
    <property type="match status" value="1"/>
</dbReference>
<keyword evidence="13 17" id="KW-0472">Membrane</keyword>
<keyword evidence="16" id="KW-0175">Coiled coil</keyword>
<keyword evidence="5" id="KW-1003">Cell membrane</keyword>
<evidence type="ECO:0000313" key="21">
    <source>
        <dbReference type="EMBL" id="MDP4574934.1"/>
    </source>
</evidence>
<evidence type="ECO:0000256" key="1">
    <source>
        <dbReference type="ARBA" id="ARBA00004429"/>
    </source>
</evidence>
<dbReference type="InterPro" id="IPR027417">
    <property type="entry name" value="P-loop_NTPase"/>
</dbReference>
<feature type="domain" description="Tyrosine-protein kinase G-rich" evidence="20">
    <location>
        <begin position="372"/>
        <end position="445"/>
    </location>
</feature>
<dbReference type="InterPro" id="IPR050445">
    <property type="entry name" value="Bact_polysacc_biosynth/exp"/>
</dbReference>
<evidence type="ECO:0000256" key="11">
    <source>
        <dbReference type="ARBA" id="ARBA00022840"/>
    </source>
</evidence>
<accession>A0ABT9HP61</accession>
<evidence type="ECO:0000256" key="9">
    <source>
        <dbReference type="ARBA" id="ARBA00022741"/>
    </source>
</evidence>
<keyword evidence="10" id="KW-0418">Kinase</keyword>
<dbReference type="EC" id="2.7.10.2" evidence="4"/>
<dbReference type="Pfam" id="PF13807">
    <property type="entry name" value="GNVR"/>
    <property type="match status" value="1"/>
</dbReference>
<dbReference type="CDD" id="cd05387">
    <property type="entry name" value="BY-kinase"/>
    <property type="match status" value="1"/>
</dbReference>
<dbReference type="RefSeq" id="WP_305932289.1">
    <property type="nucleotide sequence ID" value="NZ_JAVAIM010000001.1"/>
</dbReference>
<comment type="catalytic activity">
    <reaction evidence="15">
        <text>L-tyrosyl-[protein] + ATP = O-phospho-L-tyrosyl-[protein] + ADP + H(+)</text>
        <dbReference type="Rhea" id="RHEA:10596"/>
        <dbReference type="Rhea" id="RHEA-COMP:10136"/>
        <dbReference type="Rhea" id="RHEA-COMP:20101"/>
        <dbReference type="ChEBI" id="CHEBI:15378"/>
        <dbReference type="ChEBI" id="CHEBI:30616"/>
        <dbReference type="ChEBI" id="CHEBI:46858"/>
        <dbReference type="ChEBI" id="CHEBI:61978"/>
        <dbReference type="ChEBI" id="CHEBI:456216"/>
        <dbReference type="EC" id="2.7.10.2"/>
    </reaction>
</comment>
<gene>
    <name evidence="21" type="ORF">Q9K02_07260</name>
</gene>
<reference evidence="21 22" key="1">
    <citation type="submission" date="2023-08" db="EMBL/GenBank/DDBJ databases">
        <title>genomic of G39.</title>
        <authorList>
            <person name="Wang Y."/>
        </authorList>
    </citation>
    <scope>NUCLEOTIDE SEQUENCE [LARGE SCALE GENOMIC DNA]</scope>
    <source>
        <strain evidence="21 22">G39</strain>
    </source>
</reference>
<dbReference type="Pfam" id="PF02706">
    <property type="entry name" value="Wzz"/>
    <property type="match status" value="1"/>
</dbReference>
<evidence type="ECO:0000256" key="6">
    <source>
        <dbReference type="ARBA" id="ARBA00022519"/>
    </source>
</evidence>
<keyword evidence="6" id="KW-0997">Cell inner membrane</keyword>
<comment type="caution">
    <text evidence="21">The sequence shown here is derived from an EMBL/GenBank/DDBJ whole genome shotgun (WGS) entry which is preliminary data.</text>
</comment>
<evidence type="ECO:0000256" key="2">
    <source>
        <dbReference type="ARBA" id="ARBA00007316"/>
    </source>
</evidence>
<feature type="domain" description="Polysaccharide chain length determinant N-terminal" evidence="18">
    <location>
        <begin position="29"/>
        <end position="120"/>
    </location>
</feature>
<evidence type="ECO:0000256" key="3">
    <source>
        <dbReference type="ARBA" id="ARBA00008883"/>
    </source>
</evidence>
<evidence type="ECO:0000313" key="22">
    <source>
        <dbReference type="Proteomes" id="UP001240639"/>
    </source>
</evidence>
<evidence type="ECO:0000256" key="5">
    <source>
        <dbReference type="ARBA" id="ARBA00022475"/>
    </source>
</evidence>
<evidence type="ECO:0000259" key="20">
    <source>
        <dbReference type="Pfam" id="PF13807"/>
    </source>
</evidence>
<comment type="similarity">
    <text evidence="3">Belongs to the etk/wzc family.</text>
</comment>
<dbReference type="PANTHER" id="PTHR32309">
    <property type="entry name" value="TYROSINE-PROTEIN KINASE"/>
    <property type="match status" value="1"/>
</dbReference>
<dbReference type="PANTHER" id="PTHR32309:SF13">
    <property type="entry name" value="FERRIC ENTEROBACTIN TRANSPORT PROTEIN FEPE"/>
    <property type="match status" value="1"/>
</dbReference>
<dbReference type="Proteomes" id="UP001240639">
    <property type="component" value="Unassembled WGS sequence"/>
</dbReference>
<keyword evidence="22" id="KW-1185">Reference proteome</keyword>
<evidence type="ECO:0000256" key="15">
    <source>
        <dbReference type="ARBA" id="ARBA00051245"/>
    </source>
</evidence>
<evidence type="ECO:0000256" key="17">
    <source>
        <dbReference type="SAM" id="Phobius"/>
    </source>
</evidence>
<dbReference type="InterPro" id="IPR003856">
    <property type="entry name" value="LPS_length_determ_N"/>
</dbReference>
<sequence length="710" mass="76766">MNENSLIKYDAAASAVTPYGGYPPPSTDRMDLSESIGFFRRQLKLILAVAAIVVALGLAASFLMGTTYRAESEVMLTNEAAIVAQSNAVDAPQPALTGELLETQVEIIGSREMAQLVSNSLGLANGLDVAGQREVLDRLQENVSIERKGESFALTIAYEAEDANQAAAIANEYTRQFVNWELSSEQERNAGAREIVQQRLAELRSQAQADTQALQQYRINNNLLSTSGASLTEQEISTYNQAVTTARAEAAEDQARLRTAQAQLRSGSLGDDVGEALGSPVVGSLRSQEALVAAEVADLSSKYGPNHPQLIRARSQLAEVRQRIDAEIGRVISNLQARQEVSAQRLASLNASLSNARAKLSQNNNAMVGLSELERSAEASQEIYQTYLNRYKELLAAEGSETPRARILTLAQTPIFPNSPNIPLNVALSLVLGLGLGFLAAHFRESLFEGLSTPDEVESETGVPCIASIPLLSSVDGAIDHPATAVQDAPKSAFAESFRSLGASIDLATHGQAKVIAITSALPNESKTVTSCCLASVLAASGQRTMLIDCDLRRQGISRLLNMQEGQKGLIDVLNGSAPLDLADYDDDNVFCVLPLSPSKEEPEHLLRGQEFTDLIERLSEHFDRIILDLPPVLPIAATRILASRADAVVFCTRWRSTSKLAVKAALRRLPPEHVNVVGVALSAVDMRKRSFLDPNDPNFYYSQYESYYA</sequence>
<evidence type="ECO:0000256" key="13">
    <source>
        <dbReference type="ARBA" id="ARBA00023136"/>
    </source>
</evidence>
<dbReference type="Pfam" id="PF13614">
    <property type="entry name" value="AAA_31"/>
    <property type="match status" value="1"/>
</dbReference>
<keyword evidence="7" id="KW-0808">Transferase</keyword>
<feature type="domain" description="AAA" evidence="19">
    <location>
        <begin position="514"/>
        <end position="653"/>
    </location>
</feature>
<dbReference type="InterPro" id="IPR025669">
    <property type="entry name" value="AAA_dom"/>
</dbReference>
<protein>
    <recommendedName>
        <fullName evidence="4">non-specific protein-tyrosine kinase</fullName>
        <ecNumber evidence="4">2.7.10.2</ecNumber>
    </recommendedName>
</protein>
<name>A0ABT9HP61_9SPHN</name>
<keyword evidence="9" id="KW-0547">Nucleotide-binding</keyword>
<dbReference type="EMBL" id="JAVAIM010000001">
    <property type="protein sequence ID" value="MDP4574934.1"/>
    <property type="molecule type" value="Genomic_DNA"/>
</dbReference>
<evidence type="ECO:0000259" key="19">
    <source>
        <dbReference type="Pfam" id="PF13614"/>
    </source>
</evidence>
<comment type="similarity">
    <text evidence="2">Belongs to the CpsD/CapB family.</text>
</comment>
<keyword evidence="14" id="KW-0829">Tyrosine-protein kinase</keyword>
<keyword evidence="12 17" id="KW-1133">Transmembrane helix</keyword>
<evidence type="ECO:0000256" key="16">
    <source>
        <dbReference type="SAM" id="Coils"/>
    </source>
</evidence>
<dbReference type="InterPro" id="IPR005702">
    <property type="entry name" value="Wzc-like_C"/>
</dbReference>
<feature type="transmembrane region" description="Helical" evidence="17">
    <location>
        <begin position="45"/>
        <end position="65"/>
    </location>
</feature>
<keyword evidence="8 17" id="KW-0812">Transmembrane</keyword>
<keyword evidence="11" id="KW-0067">ATP-binding</keyword>
<organism evidence="21 22">
    <name type="scientific">Qipengyuania profundimaris</name>
    <dbReference type="NCBI Taxonomy" id="3067652"/>
    <lineage>
        <taxon>Bacteria</taxon>
        <taxon>Pseudomonadati</taxon>
        <taxon>Pseudomonadota</taxon>
        <taxon>Alphaproteobacteria</taxon>
        <taxon>Sphingomonadales</taxon>
        <taxon>Erythrobacteraceae</taxon>
        <taxon>Qipengyuania</taxon>
    </lineage>
</organism>
<evidence type="ECO:0000256" key="14">
    <source>
        <dbReference type="ARBA" id="ARBA00023137"/>
    </source>
</evidence>
<comment type="subcellular location">
    <subcellularLocation>
        <location evidence="1">Cell inner membrane</location>
        <topology evidence="1">Multi-pass membrane protein</topology>
    </subcellularLocation>
</comment>
<evidence type="ECO:0000256" key="4">
    <source>
        <dbReference type="ARBA" id="ARBA00011903"/>
    </source>
</evidence>
<evidence type="ECO:0000256" key="7">
    <source>
        <dbReference type="ARBA" id="ARBA00022679"/>
    </source>
</evidence>
<proteinExistence type="inferred from homology"/>
<evidence type="ECO:0000259" key="18">
    <source>
        <dbReference type="Pfam" id="PF02706"/>
    </source>
</evidence>
<evidence type="ECO:0000256" key="12">
    <source>
        <dbReference type="ARBA" id="ARBA00022989"/>
    </source>
</evidence>
<dbReference type="SUPFAM" id="SSF52540">
    <property type="entry name" value="P-loop containing nucleoside triphosphate hydrolases"/>
    <property type="match status" value="1"/>
</dbReference>
<dbReference type="InterPro" id="IPR032807">
    <property type="entry name" value="GNVR"/>
</dbReference>
<evidence type="ECO:0000256" key="10">
    <source>
        <dbReference type="ARBA" id="ARBA00022777"/>
    </source>
</evidence>